<evidence type="ECO:0000313" key="3">
    <source>
        <dbReference type="Proteomes" id="UP000680206"/>
    </source>
</evidence>
<feature type="compositionally biased region" description="Gly residues" evidence="1">
    <location>
        <begin position="86"/>
        <end position="101"/>
    </location>
</feature>
<feature type="compositionally biased region" description="Low complexity" evidence="1">
    <location>
        <begin position="135"/>
        <end position="151"/>
    </location>
</feature>
<reference evidence="2 3" key="1">
    <citation type="submission" date="2021-03" db="EMBL/GenBank/DDBJ databases">
        <title>Actinomadura violae sp. nov., isolated from lichen in Thailand.</title>
        <authorList>
            <person name="Kanchanasin P."/>
            <person name="Saeng-In P."/>
            <person name="Phongsopitanun W."/>
            <person name="Yuki M."/>
            <person name="Kudo T."/>
            <person name="Ohkuma M."/>
            <person name="Tanasupawat S."/>
        </authorList>
    </citation>
    <scope>NUCLEOTIDE SEQUENCE [LARGE SCALE GENOMIC DNA]</scope>
    <source>
        <strain evidence="2 3">LCR2-06</strain>
    </source>
</reference>
<feature type="compositionally biased region" description="Gly residues" evidence="1">
    <location>
        <begin position="119"/>
        <end position="134"/>
    </location>
</feature>
<dbReference type="EMBL" id="JAGEPF010000040">
    <property type="protein sequence ID" value="MBO2464959.1"/>
    <property type="molecule type" value="Genomic_DNA"/>
</dbReference>
<gene>
    <name evidence="2" type="ORF">J4709_46080</name>
</gene>
<proteinExistence type="predicted"/>
<accession>A0ABS3S7H9</accession>
<evidence type="ECO:0000313" key="2">
    <source>
        <dbReference type="EMBL" id="MBO2464959.1"/>
    </source>
</evidence>
<protein>
    <submittedName>
        <fullName evidence="2">Uncharacterized protein</fullName>
    </submittedName>
</protein>
<feature type="region of interest" description="Disordered" evidence="1">
    <location>
        <begin position="64"/>
        <end position="151"/>
    </location>
</feature>
<keyword evidence="3" id="KW-1185">Reference proteome</keyword>
<feature type="compositionally biased region" description="Basic residues" evidence="1">
    <location>
        <begin position="76"/>
        <end position="85"/>
    </location>
</feature>
<dbReference type="RefSeq" id="WP_208251822.1">
    <property type="nucleotide sequence ID" value="NZ_JAGEPF010000040.1"/>
</dbReference>
<name>A0ABS3S7H9_9ACTN</name>
<sequence>MSDQEEIQARALAVLNVDGKIEAVRKLADVQRRRAELVEALEAVDREYGAEHVAAVRVGWSDQELGKLGFEEPTRRPKGRPRSRGRGAGSAGAAGRGGQQGEGTPEAGVRPGDGTRGLEAGGEGQGAGASGAGEMGAAAGAVAAGQGVAGV</sequence>
<organism evidence="2 3">
    <name type="scientific">Actinomadura violacea</name>
    <dbReference type="NCBI Taxonomy" id="2819934"/>
    <lineage>
        <taxon>Bacteria</taxon>
        <taxon>Bacillati</taxon>
        <taxon>Actinomycetota</taxon>
        <taxon>Actinomycetes</taxon>
        <taxon>Streptosporangiales</taxon>
        <taxon>Thermomonosporaceae</taxon>
        <taxon>Actinomadura</taxon>
    </lineage>
</organism>
<comment type="caution">
    <text evidence="2">The sequence shown here is derived from an EMBL/GenBank/DDBJ whole genome shotgun (WGS) entry which is preliminary data.</text>
</comment>
<evidence type="ECO:0000256" key="1">
    <source>
        <dbReference type="SAM" id="MobiDB-lite"/>
    </source>
</evidence>
<dbReference type="Proteomes" id="UP000680206">
    <property type="component" value="Unassembled WGS sequence"/>
</dbReference>